<gene>
    <name evidence="1" type="ORF">BDY19DRAFT_994688</name>
</gene>
<evidence type="ECO:0000313" key="1">
    <source>
        <dbReference type="EMBL" id="KAI0087799.1"/>
    </source>
</evidence>
<proteinExistence type="predicted"/>
<keyword evidence="2" id="KW-1185">Reference proteome</keyword>
<comment type="caution">
    <text evidence="1">The sequence shown here is derived from an EMBL/GenBank/DDBJ whole genome shotgun (WGS) entry which is preliminary data.</text>
</comment>
<dbReference type="Proteomes" id="UP001055072">
    <property type="component" value="Unassembled WGS sequence"/>
</dbReference>
<sequence length="768" mass="84893">MADIARQSSAASSSSQSRRSSRITIPFPGQEHNTRYTEPGQRPGLSHTLRNSSSYEFRSNGSDTDQSDIVSPIPRRHLDLQRSESQHWLGSPPLSPISVNSRAISPLSFASTSPTRTRRKHTQSITSLLESDRERWKPPLPTIQQGVPSRGEKNDLHNSPARGWVRWMHRQGLKDWVIIIAIVLSVLVKWCIGLGSYSGQATPPMFGDYEAQRHWLELTVHLPIHQWYTYDLQYWGLDYPPLTAYISWICGIVGTWINPEWLALFKSRGYESEASKVFMRATVLAWDTLIYVPAVVYFTRTWQGNRSSRTQHVALLTLLLQPSLLIVDFGHFQYNSVMLGFTLLALGCFGAGHDALGAFCFVQSLGFKQMALYYAPAIGSYLLAKCIYLGSKEGAQLFTRLGVVTAASFILLFLPWLPPFAPFSAILDPISRIFPFSRGLFEDKVANFWCASNVVFKWRIWFSREILVKFSAALTAIGFAPSVFGLLYNGFKFSKAASNTEGKASPSPSPILPLLPYALLGSSMSFFLFSFQVHEKTVLVPLLPLTLLLSSSSNDSFTFQLGVLVNNVAMFSMWPLLKRDGLGLQYFVLLLLWNRMVGYSPFHASSAFLRFGALAVYAACIVLHTAEAILPPPARLPDLYPVLNVLVCTPVFAFTWLWSIKRGVEVSWALGGLGPASGSSLQDVTPAAKSKTSKQQTASFSRPRIQSDATPATTSLSSPVLDGNGSASGFSSALSDRQAARALKTRSLGYSSGRPSSLRTMSPAPEAH</sequence>
<evidence type="ECO:0000313" key="2">
    <source>
        <dbReference type="Proteomes" id="UP001055072"/>
    </source>
</evidence>
<reference evidence="1" key="1">
    <citation type="journal article" date="2021" name="Environ. Microbiol.">
        <title>Gene family expansions and transcriptome signatures uncover fungal adaptations to wood decay.</title>
        <authorList>
            <person name="Hage H."/>
            <person name="Miyauchi S."/>
            <person name="Viragh M."/>
            <person name="Drula E."/>
            <person name="Min B."/>
            <person name="Chaduli D."/>
            <person name="Navarro D."/>
            <person name="Favel A."/>
            <person name="Norest M."/>
            <person name="Lesage-Meessen L."/>
            <person name="Balint B."/>
            <person name="Merenyi Z."/>
            <person name="de Eugenio L."/>
            <person name="Morin E."/>
            <person name="Martinez A.T."/>
            <person name="Baldrian P."/>
            <person name="Stursova M."/>
            <person name="Martinez M.J."/>
            <person name="Novotny C."/>
            <person name="Magnuson J.K."/>
            <person name="Spatafora J.W."/>
            <person name="Maurice S."/>
            <person name="Pangilinan J."/>
            <person name="Andreopoulos W."/>
            <person name="LaButti K."/>
            <person name="Hundley H."/>
            <person name="Na H."/>
            <person name="Kuo A."/>
            <person name="Barry K."/>
            <person name="Lipzen A."/>
            <person name="Henrissat B."/>
            <person name="Riley R."/>
            <person name="Ahrendt S."/>
            <person name="Nagy L.G."/>
            <person name="Grigoriev I.V."/>
            <person name="Martin F."/>
            <person name="Rosso M.N."/>
        </authorList>
    </citation>
    <scope>NUCLEOTIDE SEQUENCE</scope>
    <source>
        <strain evidence="1">CBS 384.51</strain>
    </source>
</reference>
<name>A0ACB8U0N8_9APHY</name>
<protein>
    <submittedName>
        <fullName evidence="1">ALG6, ALG8 glycosyltransferase family-domain-containing protein</fullName>
    </submittedName>
</protein>
<organism evidence="1 2">
    <name type="scientific">Irpex rosettiformis</name>
    <dbReference type="NCBI Taxonomy" id="378272"/>
    <lineage>
        <taxon>Eukaryota</taxon>
        <taxon>Fungi</taxon>
        <taxon>Dikarya</taxon>
        <taxon>Basidiomycota</taxon>
        <taxon>Agaricomycotina</taxon>
        <taxon>Agaricomycetes</taxon>
        <taxon>Polyporales</taxon>
        <taxon>Irpicaceae</taxon>
        <taxon>Irpex</taxon>
    </lineage>
</organism>
<dbReference type="EMBL" id="MU274916">
    <property type="protein sequence ID" value="KAI0087799.1"/>
    <property type="molecule type" value="Genomic_DNA"/>
</dbReference>
<accession>A0ACB8U0N8</accession>